<dbReference type="RefSeq" id="WP_014159856.1">
    <property type="nucleotide sequence ID" value="NC_016147.2"/>
</dbReference>
<dbReference type="AlphaFoldDB" id="G7UQ67"/>
<reference evidence="12 13" key="1">
    <citation type="journal article" date="2012" name="J. Bacteriol.">
        <title>Complete Genome Sequence of the BTEX-Degrading Bacterium Pseudoxanthomonas spadix BD-a59.</title>
        <authorList>
            <person name="Lee S.H."/>
            <person name="Jin H.M."/>
            <person name="Lee H.J."/>
            <person name="Kim J.M."/>
            <person name="Jeon C.O."/>
        </authorList>
    </citation>
    <scope>NUCLEOTIDE SEQUENCE [LARGE SCALE GENOMIC DNA]</scope>
    <source>
        <strain evidence="12 13">BD-a59</strain>
    </source>
</reference>
<proteinExistence type="inferred from homology"/>
<dbReference type="STRING" id="1045855.DSC_05130"/>
<evidence type="ECO:0000256" key="10">
    <source>
        <dbReference type="ARBA" id="ARBA00047785"/>
    </source>
</evidence>
<dbReference type="InterPro" id="IPR002123">
    <property type="entry name" value="Plipid/glycerol_acylTrfase"/>
</dbReference>
<comment type="function">
    <text evidence="9">Catalyzes the first step in the biosynthesis of ornithine lipids, which are phosphorus-free membrane lipids. Catalyzes the 3-hydroxyacyl-acyl carrier protein-dependent acylation of ornithine to form lyso-ornithine lipid (LOL).</text>
</comment>
<dbReference type="SMART" id="SM00563">
    <property type="entry name" value="PlsC"/>
    <property type="match status" value="1"/>
</dbReference>
<evidence type="ECO:0000313" key="12">
    <source>
        <dbReference type="EMBL" id="AER55679.1"/>
    </source>
</evidence>
<sequence>MRPLEDTLIERYPRWFGGRRGALTQPLLRRWGHWSGIDQALAFVRDNAGLQAWEFVAAAHGFLHLQQQHDAQALARIPASGPLLVIANHPSGARDAIALLGLIGQVRRDVRIIANHLLAHIAPLAPLLLPVRVFGGSADAGSLRAVRTALAAGQCVIVFPAGEVSRLHPLGVRDGRWRAGFARFARASGAPVLPVRVQARNSALFYGASAVFKPVGTALLPREMFARRQQPLKLHVGQARLLEAGIGDQAAIRQLRRALYALGRRSDGQGKAPAALAEPVPVAQLRAAVAALPNLGSTREGRTIVAGRLHPQSPLLREIGRLRELTFRQVGEGTGRALDLDAYDAWYDHIVLWDEQAGAIAGAYRVARGAPVLAQRGLAGLYTASLFDWAESALPRIAEGMELGRSFVAPAYWNSRSIDQLWQGIGAYLARYPQVRYLFGAVSISAALPCAAREQIVAYYQQFHGHGQACATARKPFHFTQAPPQFEAMDAATALAVLRGNLDALGAQLPMLLRQYTELCEPGGARFLAFGVDADFAGCVDGLIELDLARMHVRKRQRYLAPSSQEQAA</sequence>
<dbReference type="PANTHER" id="PTHR37323:SF1">
    <property type="entry name" value="L-ORNITHINE N(ALPHA)-ACYLTRANSFERASE"/>
    <property type="match status" value="1"/>
</dbReference>
<evidence type="ECO:0000256" key="3">
    <source>
        <dbReference type="ARBA" id="ARBA00022679"/>
    </source>
</evidence>
<keyword evidence="5 12" id="KW-0012">Acyltransferase</keyword>
<dbReference type="SUPFAM" id="SSF55729">
    <property type="entry name" value="Acyl-CoA N-acyltransferases (Nat)"/>
    <property type="match status" value="1"/>
</dbReference>
<evidence type="ECO:0000256" key="7">
    <source>
        <dbReference type="ARBA" id="ARBA00039058"/>
    </source>
</evidence>
<evidence type="ECO:0000256" key="1">
    <source>
        <dbReference type="ARBA" id="ARBA00005189"/>
    </source>
</evidence>
<evidence type="ECO:0000256" key="5">
    <source>
        <dbReference type="ARBA" id="ARBA00023315"/>
    </source>
</evidence>
<dbReference type="HOGENOM" id="CLU_033329_1_0_6"/>
<keyword evidence="4" id="KW-0443">Lipid metabolism</keyword>
<organism evidence="12 13">
    <name type="scientific">Pseudoxanthomonas spadix (strain BD-a59)</name>
    <dbReference type="NCBI Taxonomy" id="1045855"/>
    <lineage>
        <taxon>Bacteria</taxon>
        <taxon>Pseudomonadati</taxon>
        <taxon>Pseudomonadota</taxon>
        <taxon>Gammaproteobacteria</taxon>
        <taxon>Lysobacterales</taxon>
        <taxon>Lysobacteraceae</taxon>
        <taxon>Pseudoxanthomonas</taxon>
    </lineage>
</organism>
<comment type="pathway">
    <text evidence="1">Lipid metabolism.</text>
</comment>
<evidence type="ECO:0000256" key="9">
    <source>
        <dbReference type="ARBA" id="ARBA00045724"/>
    </source>
</evidence>
<keyword evidence="3" id="KW-0808">Transferase</keyword>
<dbReference type="InterPro" id="IPR016181">
    <property type="entry name" value="Acyl_CoA_acyltransferase"/>
</dbReference>
<dbReference type="InterPro" id="IPR052351">
    <property type="entry name" value="Ornithine_N-alpha-AT"/>
</dbReference>
<comment type="catalytic activity">
    <reaction evidence="10">
        <text>a (3R)-hydroxyacyl-[ACP] + L-ornithine = a lyso-ornithine lipid + holo-[ACP] + H(+)</text>
        <dbReference type="Rhea" id="RHEA:20633"/>
        <dbReference type="Rhea" id="RHEA-COMP:9685"/>
        <dbReference type="Rhea" id="RHEA-COMP:9945"/>
        <dbReference type="ChEBI" id="CHEBI:15378"/>
        <dbReference type="ChEBI" id="CHEBI:46911"/>
        <dbReference type="ChEBI" id="CHEBI:64479"/>
        <dbReference type="ChEBI" id="CHEBI:78827"/>
        <dbReference type="ChEBI" id="CHEBI:138482"/>
        <dbReference type="EC" id="2.3.2.30"/>
    </reaction>
    <physiologicalReaction direction="left-to-right" evidence="10">
        <dbReference type="Rhea" id="RHEA:20634"/>
    </physiologicalReaction>
</comment>
<accession>G7UQ67</accession>
<keyword evidence="2" id="KW-0444">Lipid biosynthesis</keyword>
<name>G7UQ67_PSEUP</name>
<dbReference type="PANTHER" id="PTHR37323">
    <property type="entry name" value="GCN5-RELATED N-ACETYLTRANSFERASE"/>
    <property type="match status" value="1"/>
</dbReference>
<evidence type="ECO:0000313" key="13">
    <source>
        <dbReference type="Proteomes" id="UP000005870"/>
    </source>
</evidence>
<evidence type="ECO:0000256" key="4">
    <source>
        <dbReference type="ARBA" id="ARBA00023098"/>
    </source>
</evidence>
<dbReference type="eggNOG" id="COG3176">
    <property type="taxonomic scope" value="Bacteria"/>
</dbReference>
<feature type="domain" description="Phospholipid/glycerol acyltransferase" evidence="11">
    <location>
        <begin position="83"/>
        <end position="200"/>
    </location>
</feature>
<evidence type="ECO:0000259" key="11">
    <source>
        <dbReference type="SMART" id="SM00563"/>
    </source>
</evidence>
<evidence type="ECO:0000256" key="2">
    <source>
        <dbReference type="ARBA" id="ARBA00022516"/>
    </source>
</evidence>
<dbReference type="GO" id="GO:0043810">
    <property type="term" value="F:ornithine-acyl [acyl carrier protein] N-acyltransferase activity"/>
    <property type="evidence" value="ECO:0007669"/>
    <property type="project" value="UniProtKB-EC"/>
</dbReference>
<gene>
    <name evidence="12" type="ordered locus">DSC_05130</name>
</gene>
<comment type="similarity">
    <text evidence="6">Belongs to the acetyltransferase family. OlsB subfamily.</text>
</comment>
<dbReference type="OrthoDB" id="1113830at2"/>
<dbReference type="Gene3D" id="3.40.630.30">
    <property type="match status" value="1"/>
</dbReference>
<protein>
    <recommendedName>
        <fullName evidence="8">L-ornithine N(alpha)-acyltransferase</fullName>
        <ecNumber evidence="7">2.3.2.30</ecNumber>
    </recommendedName>
</protein>
<dbReference type="EMBL" id="CP003093">
    <property type="protein sequence ID" value="AER55679.1"/>
    <property type="molecule type" value="Genomic_DNA"/>
</dbReference>
<keyword evidence="13" id="KW-1185">Reference proteome</keyword>
<dbReference type="KEGG" id="psd:DSC_05130"/>
<evidence type="ECO:0000256" key="6">
    <source>
        <dbReference type="ARBA" id="ARBA00038095"/>
    </source>
</evidence>
<dbReference type="eggNOG" id="COG0204">
    <property type="taxonomic scope" value="Bacteria"/>
</dbReference>
<dbReference type="InterPro" id="IPR045746">
    <property type="entry name" value="ACT14924-like_Acyltransf_dom"/>
</dbReference>
<dbReference type="SUPFAM" id="SSF69593">
    <property type="entry name" value="Glycerol-3-phosphate (1)-acyltransferase"/>
    <property type="match status" value="1"/>
</dbReference>
<dbReference type="Pfam" id="PF19576">
    <property type="entry name" value="Acyltransf_2"/>
    <property type="match status" value="1"/>
</dbReference>
<evidence type="ECO:0000256" key="8">
    <source>
        <dbReference type="ARBA" id="ARBA00039866"/>
    </source>
</evidence>
<dbReference type="EC" id="2.3.2.30" evidence="7"/>
<dbReference type="GO" id="GO:0006629">
    <property type="term" value="P:lipid metabolic process"/>
    <property type="evidence" value="ECO:0007669"/>
    <property type="project" value="UniProtKB-KW"/>
</dbReference>
<dbReference type="Pfam" id="PF13444">
    <property type="entry name" value="Acetyltransf_5"/>
    <property type="match status" value="1"/>
</dbReference>
<dbReference type="Proteomes" id="UP000005870">
    <property type="component" value="Chromosome"/>
</dbReference>